<dbReference type="AlphaFoldDB" id="U6MK82"/>
<feature type="compositionally biased region" description="Basic and acidic residues" evidence="1">
    <location>
        <begin position="165"/>
        <end position="174"/>
    </location>
</feature>
<organism evidence="4 5">
    <name type="scientific">Eimeria necatrix</name>
    <dbReference type="NCBI Taxonomy" id="51315"/>
    <lineage>
        <taxon>Eukaryota</taxon>
        <taxon>Sar</taxon>
        <taxon>Alveolata</taxon>
        <taxon>Apicomplexa</taxon>
        <taxon>Conoidasida</taxon>
        <taxon>Coccidia</taxon>
        <taxon>Eucoccidiorida</taxon>
        <taxon>Eimeriorina</taxon>
        <taxon>Eimeriidae</taxon>
        <taxon>Eimeria</taxon>
    </lineage>
</organism>
<dbReference type="OrthoDB" id="10578140at2759"/>
<feature type="compositionally biased region" description="Basic and acidic residues" evidence="1">
    <location>
        <begin position="146"/>
        <end position="158"/>
    </location>
</feature>
<sequence length="343" mass="38632">MRPACLFVLCVRTAAAAAVAGVPAAIASPQPSTEAAETTAAEASAVTLTLATTTAEAATDPSAGRLSGDAETSPANAIPTASTGPENFNLKQQRQIPESALEAPISAKSRETRLPSRPRTIWRNVVKAITAAAAVLLVLMYLRKQNSQERRSKEKESEQYSQPKRKSEQEQEMLRGEQQVFLQQQLQGRLQETQGQQSAQEDQHVKHLQLKGHEHFQQQAHPQLLQPQQLGSKQRQDAWFEAHPLQPQQALQQQRWQPELPQLQPQPLAPQELPNMQAQVPQFQQLQEDQRQLQKPGQQLQLQQLQLQQSQEQQEHLQEQLQQRDKREHAQQLHPCFSRGQVR</sequence>
<reference evidence="4" key="1">
    <citation type="submission" date="2013-10" db="EMBL/GenBank/DDBJ databases">
        <title>Genomic analysis of the causative agents of coccidiosis in chickens.</title>
        <authorList>
            <person name="Reid A.J."/>
            <person name="Blake D."/>
            <person name="Billington K."/>
            <person name="Browne H."/>
            <person name="Dunn M."/>
            <person name="Hung S."/>
            <person name="Kawahara F."/>
            <person name="Miranda-Saavedra D."/>
            <person name="Mourier T."/>
            <person name="Nagra H."/>
            <person name="Otto T.D."/>
            <person name="Rawlings N."/>
            <person name="Sanchez A."/>
            <person name="Sanders M."/>
            <person name="Subramaniam C."/>
            <person name="Tay Y."/>
            <person name="Dear P."/>
            <person name="Doerig C."/>
            <person name="Gruber A."/>
            <person name="Parkinson J."/>
            <person name="Shirley M."/>
            <person name="Wan K.L."/>
            <person name="Berriman M."/>
            <person name="Tomley F."/>
            <person name="Pain A."/>
        </authorList>
    </citation>
    <scope>NUCLEOTIDE SEQUENCE [LARGE SCALE GENOMIC DNA]</scope>
    <source>
        <strain evidence="4">Houghton</strain>
    </source>
</reference>
<dbReference type="GeneID" id="25473187"/>
<feature type="region of interest" description="Disordered" evidence="1">
    <location>
        <begin position="54"/>
        <end position="114"/>
    </location>
</feature>
<keyword evidence="2" id="KW-1133">Transmembrane helix</keyword>
<feature type="chain" id="PRO_5004673696" evidence="3">
    <location>
        <begin position="17"/>
        <end position="343"/>
    </location>
</feature>
<feature type="signal peptide" evidence="3">
    <location>
        <begin position="1"/>
        <end position="16"/>
    </location>
</feature>
<keyword evidence="3" id="KW-0732">Signal</keyword>
<feature type="transmembrane region" description="Helical" evidence="2">
    <location>
        <begin position="121"/>
        <end position="142"/>
    </location>
</feature>
<feature type="region of interest" description="Disordered" evidence="1">
    <location>
        <begin position="146"/>
        <end position="174"/>
    </location>
</feature>
<dbReference type="EMBL" id="HG722623">
    <property type="protein sequence ID" value="CDJ62879.1"/>
    <property type="molecule type" value="Genomic_DNA"/>
</dbReference>
<dbReference type="Proteomes" id="UP000030754">
    <property type="component" value="Unassembled WGS sequence"/>
</dbReference>
<evidence type="ECO:0000256" key="2">
    <source>
        <dbReference type="SAM" id="Phobius"/>
    </source>
</evidence>
<feature type="region of interest" description="Disordered" evidence="1">
    <location>
        <begin position="307"/>
        <end position="343"/>
    </location>
</feature>
<evidence type="ECO:0000256" key="3">
    <source>
        <dbReference type="SAM" id="SignalP"/>
    </source>
</evidence>
<keyword evidence="2" id="KW-0472">Membrane</keyword>
<accession>U6MK82</accession>
<evidence type="ECO:0000256" key="1">
    <source>
        <dbReference type="SAM" id="MobiDB-lite"/>
    </source>
</evidence>
<proteinExistence type="predicted"/>
<feature type="compositionally biased region" description="Polar residues" evidence="1">
    <location>
        <begin position="73"/>
        <end position="96"/>
    </location>
</feature>
<dbReference type="VEuPathDB" id="ToxoDB:ENH_00030220"/>
<gene>
    <name evidence="4" type="ORF">ENH_00030220</name>
</gene>
<protein>
    <submittedName>
        <fullName evidence="4">Uncharacterized protein</fullName>
    </submittedName>
</protein>
<evidence type="ECO:0000313" key="5">
    <source>
        <dbReference type="Proteomes" id="UP000030754"/>
    </source>
</evidence>
<name>U6MK82_9EIME</name>
<feature type="compositionally biased region" description="Basic and acidic residues" evidence="1">
    <location>
        <begin position="313"/>
        <end position="331"/>
    </location>
</feature>
<dbReference type="RefSeq" id="XP_013440241.1">
    <property type="nucleotide sequence ID" value="XM_013584787.1"/>
</dbReference>
<reference evidence="4" key="2">
    <citation type="submission" date="2013-10" db="EMBL/GenBank/DDBJ databases">
        <authorList>
            <person name="Aslett M."/>
        </authorList>
    </citation>
    <scope>NUCLEOTIDE SEQUENCE [LARGE SCALE GENOMIC DNA]</scope>
    <source>
        <strain evidence="4">Houghton</strain>
    </source>
</reference>
<evidence type="ECO:0000313" key="4">
    <source>
        <dbReference type="EMBL" id="CDJ62879.1"/>
    </source>
</evidence>
<keyword evidence="2" id="KW-0812">Transmembrane</keyword>
<keyword evidence="5" id="KW-1185">Reference proteome</keyword>